<dbReference type="Proteomes" id="UP000620124">
    <property type="component" value="Unassembled WGS sequence"/>
</dbReference>
<comment type="caution">
    <text evidence="2">The sequence shown here is derived from an EMBL/GenBank/DDBJ whole genome shotgun (WGS) entry which is preliminary data.</text>
</comment>
<evidence type="ECO:0000313" key="2">
    <source>
        <dbReference type="EMBL" id="KAF7343290.1"/>
    </source>
</evidence>
<gene>
    <name evidence="2" type="ORF">MVEN_01761100</name>
</gene>
<name>A0A8H6XKH7_9AGAR</name>
<feature type="signal peptide" evidence="1">
    <location>
        <begin position="1"/>
        <end position="20"/>
    </location>
</feature>
<sequence length="330" mass="36445">MKGILLTGISVFLATAVVSGAYHSTDKDEDCVVDARVRAEDLAPDHVSHGELRVKVKQVNCANRIASVALRLQLDEFSEVKYLRHGAVIPVIKKSPKQNTPGDFLEPLSGSANDTVYDYGPYDRALSDAALWEVKAEERIAWSTEVVLFDNNPDFSQAMVMPFIVATPAVNYPPSAYNRRAAIVTALPVRRHAYSVVGYRYTAVVNFTDGRSVNIPVGHTNFAPTSPAPSPKTPFTWNVTFTNNFGCEELPTTHLDDVRRCLPEELRSMFVAEVRWIRKSRADSALVLKPRQHTPVASLRFLSLPASITMYLHGSNSLPTRMTPSSAIST</sequence>
<proteinExistence type="predicted"/>
<protein>
    <submittedName>
        <fullName evidence="2">Uncharacterized protein</fullName>
    </submittedName>
</protein>
<keyword evidence="3" id="KW-1185">Reference proteome</keyword>
<dbReference type="EMBL" id="JACAZI010000016">
    <property type="protein sequence ID" value="KAF7343290.1"/>
    <property type="molecule type" value="Genomic_DNA"/>
</dbReference>
<dbReference type="AlphaFoldDB" id="A0A8H6XKH7"/>
<organism evidence="2 3">
    <name type="scientific">Mycena venus</name>
    <dbReference type="NCBI Taxonomy" id="2733690"/>
    <lineage>
        <taxon>Eukaryota</taxon>
        <taxon>Fungi</taxon>
        <taxon>Dikarya</taxon>
        <taxon>Basidiomycota</taxon>
        <taxon>Agaricomycotina</taxon>
        <taxon>Agaricomycetes</taxon>
        <taxon>Agaricomycetidae</taxon>
        <taxon>Agaricales</taxon>
        <taxon>Marasmiineae</taxon>
        <taxon>Mycenaceae</taxon>
        <taxon>Mycena</taxon>
    </lineage>
</organism>
<evidence type="ECO:0000256" key="1">
    <source>
        <dbReference type="SAM" id="SignalP"/>
    </source>
</evidence>
<feature type="chain" id="PRO_5034889646" evidence="1">
    <location>
        <begin position="21"/>
        <end position="330"/>
    </location>
</feature>
<evidence type="ECO:0000313" key="3">
    <source>
        <dbReference type="Proteomes" id="UP000620124"/>
    </source>
</evidence>
<reference evidence="2" key="1">
    <citation type="submission" date="2020-05" db="EMBL/GenBank/DDBJ databases">
        <title>Mycena genomes resolve the evolution of fungal bioluminescence.</title>
        <authorList>
            <person name="Tsai I.J."/>
        </authorList>
    </citation>
    <scope>NUCLEOTIDE SEQUENCE</scope>
    <source>
        <strain evidence="2">CCC161011</strain>
    </source>
</reference>
<keyword evidence="1" id="KW-0732">Signal</keyword>
<accession>A0A8H6XKH7</accession>
<dbReference type="OrthoDB" id="2590241at2759"/>